<dbReference type="STRING" id="887929.HMP0721_2033"/>
<sequence>MTSKDKMFMTKVYTMGLDYGSTASKGVILLNGSKVVESIIYASGAGTSGPQKVIEALEEKSGMTMSDMDKVVVTGYGRMSFKAADKQISELSCHAKGVHFLVPDARTVIDIGGQDAKALSLDDDGRLTNFVMNDKCAAGTGRFLDVMSGVLETEVSELGALSAQALNPVSISSTCTVFAESEVISHLSKEIPKEDIIAGIHASVAGRVSGLVKRVGVRQKVVMVGGVARNQGVVEAMEEALGVDIIVPEFCAQLNGALGAALFAYEEAISSNHYKEGK</sequence>
<dbReference type="PANTHER" id="PTHR32329:SF2">
    <property type="entry name" value="BIFUNCTIONAL PROTEIN [INCLUDES 2-HYDROXYACYL-COA DEHYDRATASE (N-TER) AND ITS ACTIVATOR DOMAIN (C_TERM)"/>
    <property type="match status" value="1"/>
</dbReference>
<dbReference type="Proteomes" id="UP000004754">
    <property type="component" value="Unassembled WGS sequence"/>
</dbReference>
<organism evidence="7 8">
    <name type="scientific">Pseudoramibacter alactolyticus ATCC 23263</name>
    <dbReference type="NCBI Taxonomy" id="887929"/>
    <lineage>
        <taxon>Bacteria</taxon>
        <taxon>Bacillati</taxon>
        <taxon>Bacillota</taxon>
        <taxon>Clostridia</taxon>
        <taxon>Eubacteriales</taxon>
        <taxon>Eubacteriaceae</taxon>
        <taxon>Pseudoramibacter</taxon>
    </lineage>
</organism>
<comment type="caution">
    <text evidence="7">The sequence shown here is derived from an EMBL/GenBank/DDBJ whole genome shotgun (WGS) entry which is preliminary data.</text>
</comment>
<accession>E6MJ48</accession>
<dbReference type="NCBIfam" id="TIGR00241">
    <property type="entry name" value="CoA_E_activ"/>
    <property type="match status" value="1"/>
</dbReference>
<name>E6MJ48_9FIRM</name>
<evidence type="ECO:0000256" key="4">
    <source>
        <dbReference type="ARBA" id="ARBA00023004"/>
    </source>
</evidence>
<keyword evidence="4" id="KW-0408">Iron</keyword>
<evidence type="ECO:0000256" key="2">
    <source>
        <dbReference type="ARBA" id="ARBA00011738"/>
    </source>
</evidence>
<evidence type="ECO:0000313" key="8">
    <source>
        <dbReference type="Proteomes" id="UP000004754"/>
    </source>
</evidence>
<reference evidence="7 8" key="1">
    <citation type="submission" date="2010-12" db="EMBL/GenBank/DDBJ databases">
        <authorList>
            <person name="Muzny D."/>
            <person name="Qin X."/>
            <person name="Deng J."/>
            <person name="Jiang H."/>
            <person name="Liu Y."/>
            <person name="Qu J."/>
            <person name="Song X.-Z."/>
            <person name="Zhang L."/>
            <person name="Thornton R."/>
            <person name="Coyle M."/>
            <person name="Francisco L."/>
            <person name="Jackson L."/>
            <person name="Javaid M."/>
            <person name="Korchina V."/>
            <person name="Kovar C."/>
            <person name="Mata R."/>
            <person name="Mathew T."/>
            <person name="Ngo R."/>
            <person name="Nguyen L."/>
            <person name="Nguyen N."/>
            <person name="Okwuonu G."/>
            <person name="Ongeri F."/>
            <person name="Pham C."/>
            <person name="Simmons D."/>
            <person name="Wilczek-Boney K."/>
            <person name="Hale W."/>
            <person name="Jakkamsetti A."/>
            <person name="Pham P."/>
            <person name="Ruth R."/>
            <person name="San Lucas F."/>
            <person name="Warren J."/>
            <person name="Zhang J."/>
            <person name="Zhao Z."/>
            <person name="Zhou C."/>
            <person name="Zhu D."/>
            <person name="Lee S."/>
            <person name="Bess C."/>
            <person name="Blankenburg K."/>
            <person name="Forbes L."/>
            <person name="Fu Q."/>
            <person name="Gubbala S."/>
            <person name="Hirani K."/>
            <person name="Jayaseelan J.C."/>
            <person name="Lara F."/>
            <person name="Munidasa M."/>
            <person name="Palculict T."/>
            <person name="Patil S."/>
            <person name="Pu L.-L."/>
            <person name="Saada N."/>
            <person name="Tang L."/>
            <person name="Weissenberger G."/>
            <person name="Zhu Y."/>
            <person name="Hemphill L."/>
            <person name="Shang Y."/>
            <person name="Youmans B."/>
            <person name="Ayvaz T."/>
            <person name="Ross M."/>
            <person name="Santibanez J."/>
            <person name="Aqrawi P."/>
            <person name="Gross S."/>
            <person name="Joshi V."/>
            <person name="Fowler G."/>
            <person name="Nazareth L."/>
            <person name="Reid J."/>
            <person name="Worley K."/>
            <person name="Petrosino J."/>
            <person name="Highlander S."/>
            <person name="Gibbs R."/>
        </authorList>
    </citation>
    <scope>NUCLEOTIDE SEQUENCE [LARGE SCALE GENOMIC DNA]</scope>
    <source>
        <strain evidence="7 8">ATCC 23263</strain>
    </source>
</reference>
<evidence type="ECO:0000259" key="6">
    <source>
        <dbReference type="Pfam" id="PF01869"/>
    </source>
</evidence>
<evidence type="ECO:0000256" key="1">
    <source>
        <dbReference type="ARBA" id="ARBA00001966"/>
    </source>
</evidence>
<dbReference type="EMBL" id="AEQN01000026">
    <property type="protein sequence ID" value="EFV00868.1"/>
    <property type="molecule type" value="Genomic_DNA"/>
</dbReference>
<dbReference type="InterPro" id="IPR002731">
    <property type="entry name" value="ATPase_BadF"/>
</dbReference>
<keyword evidence="5" id="KW-0411">Iron-sulfur</keyword>
<comment type="subunit">
    <text evidence="2">Homodimer.</text>
</comment>
<keyword evidence="8" id="KW-1185">Reference proteome</keyword>
<evidence type="ECO:0000256" key="5">
    <source>
        <dbReference type="ARBA" id="ARBA00023014"/>
    </source>
</evidence>
<evidence type="ECO:0000313" key="7">
    <source>
        <dbReference type="EMBL" id="EFV00868.1"/>
    </source>
</evidence>
<dbReference type="AlphaFoldDB" id="E6MJ48"/>
<proteinExistence type="predicted"/>
<comment type="cofactor">
    <cofactor evidence="1">
        <name>[4Fe-4S] cluster</name>
        <dbReference type="ChEBI" id="CHEBI:49883"/>
    </cofactor>
</comment>
<dbReference type="GO" id="GO:0051536">
    <property type="term" value="F:iron-sulfur cluster binding"/>
    <property type="evidence" value="ECO:0007669"/>
    <property type="project" value="UniProtKB-KW"/>
</dbReference>
<dbReference type="InterPro" id="IPR043129">
    <property type="entry name" value="ATPase_NBD"/>
</dbReference>
<keyword evidence="3" id="KW-0479">Metal-binding</keyword>
<dbReference type="HOGENOM" id="CLU_066597_0_0_9"/>
<dbReference type="Pfam" id="PF01869">
    <property type="entry name" value="BcrAD_BadFG"/>
    <property type="match status" value="1"/>
</dbReference>
<feature type="domain" description="ATPase BadF/BadG/BcrA/BcrD type" evidence="6">
    <location>
        <begin position="16"/>
        <end position="264"/>
    </location>
</feature>
<gene>
    <name evidence="7" type="ORF">HMP0721_2033</name>
</gene>
<dbReference type="SUPFAM" id="SSF53067">
    <property type="entry name" value="Actin-like ATPase domain"/>
    <property type="match status" value="1"/>
</dbReference>
<dbReference type="GO" id="GO:0046872">
    <property type="term" value="F:metal ion binding"/>
    <property type="evidence" value="ECO:0007669"/>
    <property type="project" value="UniProtKB-KW"/>
</dbReference>
<evidence type="ECO:0000256" key="3">
    <source>
        <dbReference type="ARBA" id="ARBA00022723"/>
    </source>
</evidence>
<dbReference type="eggNOG" id="COG1924">
    <property type="taxonomic scope" value="Bacteria"/>
</dbReference>
<dbReference type="InterPro" id="IPR008275">
    <property type="entry name" value="CoA_E_activase_dom"/>
</dbReference>
<dbReference type="PANTHER" id="PTHR32329">
    <property type="entry name" value="BIFUNCTIONAL PROTEIN [INCLUDES 2-HYDROXYACYL-COA DEHYDRATASE (N-TER) AND ITS ACTIVATOR DOMAIN (C_TERM)-RELATED"/>
    <property type="match status" value="1"/>
</dbReference>
<dbReference type="FunFam" id="3.30.420.40:FF:000217">
    <property type="entry name" value="2-hydroxyisocaproyl-CoA dehydratase activator"/>
    <property type="match status" value="1"/>
</dbReference>
<dbReference type="InterPro" id="IPR051805">
    <property type="entry name" value="Dehydratase_Activator_Redct"/>
</dbReference>
<dbReference type="Gene3D" id="3.30.420.40">
    <property type="match status" value="2"/>
</dbReference>
<protein>
    <submittedName>
        <fullName evidence="7">Putative benzoyl-CoA reductase, subunit D</fullName>
    </submittedName>
</protein>